<dbReference type="EMBL" id="JAZHOG010000004">
    <property type="protein sequence ID" value="MEJ8567314.1"/>
    <property type="molecule type" value="Genomic_DNA"/>
</dbReference>
<proteinExistence type="predicted"/>
<dbReference type="InterPro" id="IPR008756">
    <property type="entry name" value="Peptidase_M56"/>
</dbReference>
<dbReference type="RefSeq" id="WP_354694640.1">
    <property type="nucleotide sequence ID" value="NZ_JAZHOG010000004.1"/>
</dbReference>
<keyword evidence="1" id="KW-1133">Transmembrane helix</keyword>
<organism evidence="3 4">
    <name type="scientific">Elongatibacter sediminis</name>
    <dbReference type="NCBI Taxonomy" id="3119006"/>
    <lineage>
        <taxon>Bacteria</taxon>
        <taxon>Pseudomonadati</taxon>
        <taxon>Pseudomonadota</taxon>
        <taxon>Gammaproteobacteria</taxon>
        <taxon>Chromatiales</taxon>
        <taxon>Wenzhouxiangellaceae</taxon>
        <taxon>Elongatibacter</taxon>
    </lineage>
</organism>
<name>A0AAW9R639_9GAMM</name>
<dbReference type="PANTHER" id="PTHR34978:SF3">
    <property type="entry name" value="SLR0241 PROTEIN"/>
    <property type="match status" value="1"/>
</dbReference>
<protein>
    <submittedName>
        <fullName evidence="3">M56 family metallopeptidase</fullName>
    </submittedName>
</protein>
<dbReference type="InterPro" id="IPR011990">
    <property type="entry name" value="TPR-like_helical_dom_sf"/>
</dbReference>
<evidence type="ECO:0000256" key="1">
    <source>
        <dbReference type="SAM" id="Phobius"/>
    </source>
</evidence>
<comment type="caution">
    <text evidence="3">The sequence shown here is derived from an EMBL/GenBank/DDBJ whole genome shotgun (WGS) entry which is preliminary data.</text>
</comment>
<keyword evidence="1" id="KW-0812">Transmembrane</keyword>
<feature type="transmembrane region" description="Helical" evidence="1">
    <location>
        <begin position="334"/>
        <end position="353"/>
    </location>
</feature>
<dbReference type="SUPFAM" id="SSF48452">
    <property type="entry name" value="TPR-like"/>
    <property type="match status" value="1"/>
</dbReference>
<keyword evidence="4" id="KW-1185">Reference proteome</keyword>
<evidence type="ECO:0000259" key="2">
    <source>
        <dbReference type="Pfam" id="PF05569"/>
    </source>
</evidence>
<gene>
    <name evidence="3" type="ORF">V3330_06715</name>
</gene>
<accession>A0AAW9R639</accession>
<feature type="transmembrane region" description="Helical" evidence="1">
    <location>
        <begin position="16"/>
        <end position="37"/>
    </location>
</feature>
<sequence length="571" mass="63574">MKMPELLGTLLSDPHVLASGLGITLVCSLWMGLVLAVRRPVTRRLGARFAYALWLTPLVALVFAVIQKLLPESLPGAGLALLELPSLDLLIKGTANAVGALEASASANATPNLPGITAVLSLIWLLGTVTAWTLLVVHSSRFSSAIERDSRPLDPGHSRLMHTIGNVSATKPRQEPRAPSFPIASLPAKLDVRLSRHGPAVARLWHPVLLLPEDFFERYSPAQRALILQHELHHLRRHDLAWLMLARLYRGLFWFNPLAWLAERTVQLDQELSCDEYVLSRRDSATRRLYGETLLDTVGALRPLPQAPYRPTFRQLKERTQMLKHHCRGAGRRLLGTLLVSITVLISAAYAGVQPETTAPVVELRAEVFAVLKDIQTRISEQIETDETDRAAFAELLTELEAQTSTFDPNSVSDYELAQITNLSGYLAYLMQDYRLAIDSYRPILDLVPEIVGLQSATLKTIAQLHFTLDEYEEAIVYLDRLEALSDGRADVLMLQGQARYQLNAYAAAADYVDRAIARVETDGEVPREQWLQLQVATHDEIGDAEGARQALIKLNRLYPKPDYGQRLEAP</sequence>
<dbReference type="Proteomes" id="UP001359886">
    <property type="component" value="Unassembled WGS sequence"/>
</dbReference>
<evidence type="ECO:0000313" key="4">
    <source>
        <dbReference type="Proteomes" id="UP001359886"/>
    </source>
</evidence>
<dbReference type="SMART" id="SM00028">
    <property type="entry name" value="TPR"/>
    <property type="match status" value="3"/>
</dbReference>
<dbReference type="Pfam" id="PF05569">
    <property type="entry name" value="Peptidase_M56"/>
    <property type="match status" value="1"/>
</dbReference>
<reference evidence="3 4" key="1">
    <citation type="submission" date="2024-02" db="EMBL/GenBank/DDBJ databases">
        <title>A novel Wenzhouxiangellaceae bacterium, isolated from coastal sediments.</title>
        <authorList>
            <person name="Du Z.-J."/>
            <person name="Ye Y.-Q."/>
            <person name="Zhang X.-Y."/>
        </authorList>
    </citation>
    <scope>NUCLEOTIDE SEQUENCE [LARGE SCALE GENOMIC DNA]</scope>
    <source>
        <strain evidence="3 4">CH-27</strain>
    </source>
</reference>
<keyword evidence="1" id="KW-0472">Membrane</keyword>
<dbReference type="AlphaFoldDB" id="A0AAW9R639"/>
<dbReference type="Gene3D" id="1.25.40.10">
    <property type="entry name" value="Tetratricopeptide repeat domain"/>
    <property type="match status" value="1"/>
</dbReference>
<dbReference type="CDD" id="cd07341">
    <property type="entry name" value="M56_BlaR1_MecR1_like"/>
    <property type="match status" value="1"/>
</dbReference>
<dbReference type="InterPro" id="IPR052173">
    <property type="entry name" value="Beta-lactam_resp_regulator"/>
</dbReference>
<dbReference type="PANTHER" id="PTHR34978">
    <property type="entry name" value="POSSIBLE SENSOR-TRANSDUCER PROTEIN BLAR"/>
    <property type="match status" value="1"/>
</dbReference>
<dbReference type="InterPro" id="IPR019734">
    <property type="entry name" value="TPR_rpt"/>
</dbReference>
<feature type="transmembrane region" description="Helical" evidence="1">
    <location>
        <begin position="49"/>
        <end position="66"/>
    </location>
</feature>
<feature type="transmembrane region" description="Helical" evidence="1">
    <location>
        <begin position="116"/>
        <end position="137"/>
    </location>
</feature>
<evidence type="ECO:0000313" key="3">
    <source>
        <dbReference type="EMBL" id="MEJ8567314.1"/>
    </source>
</evidence>
<feature type="domain" description="Peptidase M56" evidence="2">
    <location>
        <begin position="23"/>
        <end position="323"/>
    </location>
</feature>